<dbReference type="Proteomes" id="UP000823614">
    <property type="component" value="Unassembled WGS sequence"/>
</dbReference>
<reference evidence="1" key="1">
    <citation type="submission" date="2020-10" db="EMBL/GenBank/DDBJ databases">
        <authorList>
            <person name="Gilroy R."/>
        </authorList>
    </citation>
    <scope>NUCLEOTIDE SEQUENCE</scope>
    <source>
        <strain evidence="1">C6-149</strain>
    </source>
</reference>
<evidence type="ECO:0000313" key="1">
    <source>
        <dbReference type="EMBL" id="MBO8441675.1"/>
    </source>
</evidence>
<accession>A0A9D9H5C9</accession>
<dbReference type="AlphaFoldDB" id="A0A9D9H5C9"/>
<feature type="non-terminal residue" evidence="1">
    <location>
        <position position="1"/>
    </location>
</feature>
<protein>
    <submittedName>
        <fullName evidence="1">Uncharacterized protein</fullName>
    </submittedName>
</protein>
<sequence>RQQLNTKLHEAGIDEKLRSQFVGMCLLALKNGLTYRNLEKKLNEDGIVLTTQAQVLNNINKILSGLNSINKIGKLYIITNKILSNQDVLALSYEELTDILTKFFIKSCFFCLNSSCVAVREAVQEW</sequence>
<comment type="caution">
    <text evidence="1">The sequence shown here is derived from an EMBL/GenBank/DDBJ whole genome shotgun (WGS) entry which is preliminary data.</text>
</comment>
<gene>
    <name evidence="1" type="ORF">IAA89_04505</name>
</gene>
<proteinExistence type="predicted"/>
<dbReference type="EMBL" id="JADIMP010000074">
    <property type="protein sequence ID" value="MBO8441675.1"/>
    <property type="molecule type" value="Genomic_DNA"/>
</dbReference>
<organism evidence="1 2">
    <name type="scientific">Candidatus Gallilactobacillus intestinavium</name>
    <dbReference type="NCBI Taxonomy" id="2840838"/>
    <lineage>
        <taxon>Bacteria</taxon>
        <taxon>Bacillati</taxon>
        <taxon>Bacillota</taxon>
        <taxon>Bacilli</taxon>
        <taxon>Lactobacillales</taxon>
        <taxon>Lactobacillaceae</taxon>
        <taxon>Lactobacillaceae incertae sedis</taxon>
        <taxon>Candidatus Gallilactobacillus</taxon>
    </lineage>
</organism>
<reference evidence="1" key="2">
    <citation type="journal article" date="2021" name="PeerJ">
        <title>Extensive microbial diversity within the chicken gut microbiome revealed by metagenomics and culture.</title>
        <authorList>
            <person name="Gilroy R."/>
            <person name="Ravi A."/>
            <person name="Getino M."/>
            <person name="Pursley I."/>
            <person name="Horton D.L."/>
            <person name="Alikhan N.F."/>
            <person name="Baker D."/>
            <person name="Gharbi K."/>
            <person name="Hall N."/>
            <person name="Watson M."/>
            <person name="Adriaenssens E.M."/>
            <person name="Foster-Nyarko E."/>
            <person name="Jarju S."/>
            <person name="Secka A."/>
            <person name="Antonio M."/>
            <person name="Oren A."/>
            <person name="Chaudhuri R.R."/>
            <person name="La Ragione R."/>
            <person name="Hildebrand F."/>
            <person name="Pallen M.J."/>
        </authorList>
    </citation>
    <scope>NUCLEOTIDE SEQUENCE</scope>
    <source>
        <strain evidence="1">C6-149</strain>
    </source>
</reference>
<evidence type="ECO:0000313" key="2">
    <source>
        <dbReference type="Proteomes" id="UP000823614"/>
    </source>
</evidence>
<name>A0A9D9H5C9_9LACO</name>